<sequence>MKWITSICFIVSLFFLVRAMQLFFILKQKRSYPPILLVKQQVARFSFIGGVCMICTILLYILF</sequence>
<organism evidence="1 2">
    <name type="scientific">Bacillus cytotoxicus</name>
    <dbReference type="NCBI Taxonomy" id="580165"/>
    <lineage>
        <taxon>Bacteria</taxon>
        <taxon>Bacillati</taxon>
        <taxon>Bacillota</taxon>
        <taxon>Bacilli</taxon>
        <taxon>Bacillales</taxon>
        <taxon>Bacillaceae</taxon>
        <taxon>Bacillus</taxon>
        <taxon>Bacillus cereus group</taxon>
    </lineage>
</organism>
<name>A0ACC6A3P6_9BACI</name>
<dbReference type="EMBL" id="JAMBOP010000004">
    <property type="protein sequence ID" value="MCM3735229.1"/>
    <property type="molecule type" value="Genomic_DNA"/>
</dbReference>
<accession>A0ACC6A3P6</accession>
<comment type="caution">
    <text evidence="1">The sequence shown here is derived from an EMBL/GenBank/DDBJ whole genome shotgun (WGS) entry which is preliminary data.</text>
</comment>
<evidence type="ECO:0000313" key="1">
    <source>
        <dbReference type="EMBL" id="MCM3735229.1"/>
    </source>
</evidence>
<reference evidence="1" key="1">
    <citation type="submission" date="2022-05" db="EMBL/GenBank/DDBJ databases">
        <title>Comparative Genomics of Spacecraft Associated Microbes.</title>
        <authorList>
            <person name="Tran M.T."/>
            <person name="Wright A."/>
            <person name="Seuylemezian A."/>
            <person name="Eisen J."/>
            <person name="Coil D."/>
        </authorList>
    </citation>
    <scope>NUCLEOTIDE SEQUENCE</scope>
    <source>
        <strain evidence="1">FAIRING 10M-2.2</strain>
    </source>
</reference>
<keyword evidence="2" id="KW-1185">Reference proteome</keyword>
<proteinExistence type="predicted"/>
<evidence type="ECO:0000313" key="2">
    <source>
        <dbReference type="Proteomes" id="UP001202289"/>
    </source>
</evidence>
<dbReference type="Proteomes" id="UP001202289">
    <property type="component" value="Unassembled WGS sequence"/>
</dbReference>
<gene>
    <name evidence="1" type="ORF">M3215_05200</name>
</gene>
<protein>
    <submittedName>
        <fullName evidence="1">Uncharacterized protein</fullName>
    </submittedName>
</protein>